<dbReference type="SUPFAM" id="SSF53448">
    <property type="entry name" value="Nucleotide-diphospho-sugar transferases"/>
    <property type="match status" value="1"/>
</dbReference>
<dbReference type="GO" id="GO:0005851">
    <property type="term" value="C:eukaryotic translation initiation factor 2B complex"/>
    <property type="evidence" value="ECO:0007669"/>
    <property type="project" value="TreeGrafter"/>
</dbReference>
<dbReference type="GO" id="GO:0005085">
    <property type="term" value="F:guanyl-nucleotide exchange factor activity"/>
    <property type="evidence" value="ECO:0007669"/>
    <property type="project" value="TreeGrafter"/>
</dbReference>
<feature type="domain" description="Nucleotidyl transferase" evidence="11">
    <location>
        <begin position="39"/>
        <end position="137"/>
    </location>
</feature>
<dbReference type="InterPro" id="IPR056764">
    <property type="entry name" value="LbH_EIF2B3/5"/>
</dbReference>
<keyword evidence="4 13" id="KW-0396">Initiation factor</keyword>
<dbReference type="GO" id="GO:0003743">
    <property type="term" value="F:translation initiation factor activity"/>
    <property type="evidence" value="ECO:0007669"/>
    <property type="project" value="UniProtKB-KW"/>
</dbReference>
<keyword evidence="14" id="KW-1185">Reference proteome</keyword>
<dbReference type="Proteomes" id="UP001140217">
    <property type="component" value="Unassembled WGS sequence"/>
</dbReference>
<evidence type="ECO:0000259" key="11">
    <source>
        <dbReference type="Pfam" id="PF00483"/>
    </source>
</evidence>
<feature type="domain" description="EIF2B subunit epsilon/gamma LbH" evidence="12">
    <location>
        <begin position="336"/>
        <end position="428"/>
    </location>
</feature>
<evidence type="ECO:0000256" key="9">
    <source>
        <dbReference type="ARBA" id="ARBA00046432"/>
    </source>
</evidence>
<feature type="region of interest" description="Disordered" evidence="10">
    <location>
        <begin position="269"/>
        <end position="292"/>
    </location>
</feature>
<evidence type="ECO:0000313" key="13">
    <source>
        <dbReference type="EMBL" id="KAJ2781544.1"/>
    </source>
</evidence>
<accession>A0A9W8HGI9</accession>
<organism evidence="13 14">
    <name type="scientific">Coemansia javaensis</name>
    <dbReference type="NCBI Taxonomy" id="2761396"/>
    <lineage>
        <taxon>Eukaryota</taxon>
        <taxon>Fungi</taxon>
        <taxon>Fungi incertae sedis</taxon>
        <taxon>Zoopagomycota</taxon>
        <taxon>Kickxellomycotina</taxon>
        <taxon>Kickxellomycetes</taxon>
        <taxon>Kickxellales</taxon>
        <taxon>Kickxellaceae</taxon>
        <taxon>Coemansia</taxon>
    </lineage>
</organism>
<evidence type="ECO:0000256" key="6">
    <source>
        <dbReference type="ARBA" id="ARBA00044196"/>
    </source>
</evidence>
<dbReference type="Gene3D" id="2.160.10.10">
    <property type="entry name" value="Hexapeptide repeat proteins"/>
    <property type="match status" value="1"/>
</dbReference>
<dbReference type="InterPro" id="IPR005835">
    <property type="entry name" value="NTP_transferase_dom"/>
</dbReference>
<dbReference type="InterPro" id="IPR029044">
    <property type="entry name" value="Nucleotide-diphossugar_trans"/>
</dbReference>
<dbReference type="PANTHER" id="PTHR45989:SF1">
    <property type="entry name" value="TRANSLATION INITIATION FACTOR EIF-2B SUBUNIT GAMMA"/>
    <property type="match status" value="1"/>
</dbReference>
<evidence type="ECO:0000313" key="14">
    <source>
        <dbReference type="Proteomes" id="UP001140217"/>
    </source>
</evidence>
<dbReference type="EMBL" id="JANBUL010000101">
    <property type="protein sequence ID" value="KAJ2781544.1"/>
    <property type="molecule type" value="Genomic_DNA"/>
</dbReference>
<gene>
    <name evidence="13" type="primary">GCD1</name>
    <name evidence="13" type="ORF">H4R18_002820</name>
</gene>
<evidence type="ECO:0000256" key="2">
    <source>
        <dbReference type="ARBA" id="ARBA00007878"/>
    </source>
</evidence>
<dbReference type="GO" id="GO:0002183">
    <property type="term" value="P:cytoplasmic translational initiation"/>
    <property type="evidence" value="ECO:0007669"/>
    <property type="project" value="TreeGrafter"/>
</dbReference>
<dbReference type="InterPro" id="IPR051960">
    <property type="entry name" value="eIF2B_gamma"/>
</dbReference>
<evidence type="ECO:0000256" key="4">
    <source>
        <dbReference type="ARBA" id="ARBA00022540"/>
    </source>
</evidence>
<dbReference type="Pfam" id="PF25084">
    <property type="entry name" value="LbH_EIF2B"/>
    <property type="match status" value="1"/>
</dbReference>
<evidence type="ECO:0000259" key="12">
    <source>
        <dbReference type="Pfam" id="PF25084"/>
    </source>
</evidence>
<keyword evidence="5" id="KW-0648">Protein biosynthesis</keyword>
<evidence type="ECO:0000256" key="5">
    <source>
        <dbReference type="ARBA" id="ARBA00022917"/>
    </source>
</evidence>
<reference evidence="13" key="1">
    <citation type="submission" date="2022-07" db="EMBL/GenBank/DDBJ databases">
        <title>Phylogenomic reconstructions and comparative analyses of Kickxellomycotina fungi.</title>
        <authorList>
            <person name="Reynolds N.K."/>
            <person name="Stajich J.E."/>
            <person name="Barry K."/>
            <person name="Grigoriev I.V."/>
            <person name="Crous P."/>
            <person name="Smith M.E."/>
        </authorList>
    </citation>
    <scope>NUCLEOTIDE SEQUENCE</scope>
    <source>
        <strain evidence="13">NBRC 105414</strain>
    </source>
</reference>
<evidence type="ECO:0000256" key="10">
    <source>
        <dbReference type="SAM" id="MobiDB-lite"/>
    </source>
</evidence>
<dbReference type="GO" id="GO:0005829">
    <property type="term" value="C:cytosol"/>
    <property type="evidence" value="ECO:0007669"/>
    <property type="project" value="UniProtKB-SubCell"/>
</dbReference>
<comment type="function">
    <text evidence="8">Acts as a component of the translation initiation factor 2B (eIF2B) complex, which catalyzes the exchange of GDP for GTP on the eukaryotic initiation factor 2 (eIF2) complex gamma subunit. Its guanine nucleotide exchange factor activity is repressed when bound to eIF2 complex phosphorylated on the alpha subunit, thereby limiting the amount of methionyl-initiator methionine tRNA available to the ribosome and consequently global translation is repressed.</text>
</comment>
<comment type="subunit">
    <text evidence="9">Component of the translation initiation factor 2B (eIF2B) complex which is a heterodecamer of two sets of five different subunits: alpha, beta, gamma, delta and epsilon. Subunits alpha, beta and delta comprise a regulatory subcomplex and subunits epsilon and gamma comprise a catalytic subcomplex. Within the complex, the hexameric regulatory complex resides at the center, with the two heterodimeric catalytic subcomplexes bound on opposite sides.</text>
</comment>
<evidence type="ECO:0000256" key="3">
    <source>
        <dbReference type="ARBA" id="ARBA00022490"/>
    </source>
</evidence>
<name>A0A9W8HGI9_9FUNG</name>
<dbReference type="Pfam" id="PF00483">
    <property type="entry name" value="NTP_transferase"/>
    <property type="match status" value="1"/>
</dbReference>
<evidence type="ECO:0000256" key="7">
    <source>
        <dbReference type="ARBA" id="ARBA00044229"/>
    </source>
</evidence>
<comment type="caution">
    <text evidence="13">The sequence shown here is derived from an EMBL/GenBank/DDBJ whole genome shotgun (WGS) entry which is preliminary data.</text>
</comment>
<dbReference type="Gene3D" id="3.90.550.10">
    <property type="entry name" value="Spore Coat Polysaccharide Biosynthesis Protein SpsA, Chain A"/>
    <property type="match status" value="1"/>
</dbReference>
<evidence type="ECO:0000256" key="8">
    <source>
        <dbReference type="ARBA" id="ARBA00045373"/>
    </source>
</evidence>
<dbReference type="OrthoDB" id="10250549at2759"/>
<evidence type="ECO:0000256" key="1">
    <source>
        <dbReference type="ARBA" id="ARBA00004514"/>
    </source>
</evidence>
<comment type="subcellular location">
    <subcellularLocation>
        <location evidence="1">Cytoplasm</location>
        <location evidence="1">Cytosol</location>
    </subcellularLocation>
</comment>
<comment type="similarity">
    <text evidence="2">Belongs to the eIF-2B gamma/epsilon subunits family.</text>
</comment>
<dbReference type="PANTHER" id="PTHR45989">
    <property type="entry name" value="TRANSLATION INITIATION FACTOR EIF-2B SUBUNIT GAMMA"/>
    <property type="match status" value="1"/>
</dbReference>
<dbReference type="AlphaFoldDB" id="A0A9W8HGI9"/>
<protein>
    <recommendedName>
        <fullName evidence="6">Translation initiation factor eIF2B subunit gamma</fullName>
    </recommendedName>
    <alternativeName>
        <fullName evidence="7">eIF2B GDP-GTP exchange factor subunit gamma</fullName>
    </alternativeName>
</protein>
<feature type="compositionally biased region" description="Low complexity" evidence="10">
    <location>
        <begin position="269"/>
        <end position="285"/>
    </location>
</feature>
<proteinExistence type="inferred from homology"/>
<sequence length="456" mass="48743">MFSVSAPSFDAREPEFRAVVLALPEDGMDLLAERDNTSHALLPIANRPMLWYVLQWLEQGGILDIKIITTRESETDIASYIEVYRGMASISVKGLADVCGSADALRQVAPLIKSSVVVVPSDLVVDVPATHFFDLIRVKRPAAAAMLCEPMQSEGGGGSARAQHAPLCVGVDQPSSRLVLLQDLDERHEDLVLPMSLVRRFPSMALSDKMQDTHMYVFQRWVLDYLVANPDISSLEDDLLPLLVRAQSQPHLLESKGIARHIPAPAAGSASALLDPPAQDDPPAAADDDCDRDSDPLTVFAYVRRGGIVGRANQVASYCDLNSVVSRMSTGPRTDDSARLAQQTQVGADSMVGASSQLGERCSVKRSVVGAHCVIGREVKIVNSVIMDHVTIGDGVRLESCVVCRLASIGAGAQLKACEVGPGVSVPAGASFKSVPVTEDDSGMLFDDGGLQTEFA</sequence>
<dbReference type="CDD" id="cd04652">
    <property type="entry name" value="LbH_eIF2B_gamma_C"/>
    <property type="match status" value="1"/>
</dbReference>
<keyword evidence="3" id="KW-0963">Cytoplasm</keyword>